<feature type="transmembrane region" description="Helical" evidence="1">
    <location>
        <begin position="112"/>
        <end position="133"/>
    </location>
</feature>
<dbReference type="KEGG" id="llh:I41_37310"/>
<proteinExistence type="predicted"/>
<evidence type="ECO:0000313" key="2">
    <source>
        <dbReference type="EMBL" id="QDT74534.1"/>
    </source>
</evidence>
<name>A0A517U1N0_9BACT</name>
<keyword evidence="1" id="KW-1133">Transmembrane helix</keyword>
<feature type="transmembrane region" description="Helical" evidence="1">
    <location>
        <begin position="153"/>
        <end position="172"/>
    </location>
</feature>
<accession>A0A517U1N0</accession>
<protein>
    <submittedName>
        <fullName evidence="2">Uncharacterized protein</fullName>
    </submittedName>
</protein>
<feature type="transmembrane region" description="Helical" evidence="1">
    <location>
        <begin position="184"/>
        <end position="206"/>
    </location>
</feature>
<feature type="transmembrane region" description="Helical" evidence="1">
    <location>
        <begin position="218"/>
        <end position="235"/>
    </location>
</feature>
<evidence type="ECO:0000256" key="1">
    <source>
        <dbReference type="SAM" id="Phobius"/>
    </source>
</evidence>
<dbReference type="AlphaFoldDB" id="A0A517U1N0"/>
<reference evidence="2 3" key="1">
    <citation type="submission" date="2019-02" db="EMBL/GenBank/DDBJ databases">
        <title>Deep-cultivation of Planctomycetes and their phenomic and genomic characterization uncovers novel biology.</title>
        <authorList>
            <person name="Wiegand S."/>
            <person name="Jogler M."/>
            <person name="Boedeker C."/>
            <person name="Pinto D."/>
            <person name="Vollmers J."/>
            <person name="Rivas-Marin E."/>
            <person name="Kohn T."/>
            <person name="Peeters S.H."/>
            <person name="Heuer A."/>
            <person name="Rast P."/>
            <person name="Oberbeckmann S."/>
            <person name="Bunk B."/>
            <person name="Jeske O."/>
            <person name="Meyerdierks A."/>
            <person name="Storesund J.E."/>
            <person name="Kallscheuer N."/>
            <person name="Luecker S."/>
            <person name="Lage O.M."/>
            <person name="Pohl T."/>
            <person name="Merkel B.J."/>
            <person name="Hornburger P."/>
            <person name="Mueller R.-W."/>
            <person name="Bruemmer F."/>
            <person name="Labrenz M."/>
            <person name="Spormann A.M."/>
            <person name="Op den Camp H."/>
            <person name="Overmann J."/>
            <person name="Amann R."/>
            <person name="Jetten M.S.M."/>
            <person name="Mascher T."/>
            <person name="Medema M.H."/>
            <person name="Devos D.P."/>
            <person name="Kaster A.-K."/>
            <person name="Ovreas L."/>
            <person name="Rohde M."/>
            <person name="Galperin M.Y."/>
            <person name="Jogler C."/>
        </authorList>
    </citation>
    <scope>NUCLEOTIDE SEQUENCE [LARGE SCALE GENOMIC DNA]</scope>
    <source>
        <strain evidence="2 3">I41</strain>
    </source>
</reference>
<feature type="transmembrane region" description="Helical" evidence="1">
    <location>
        <begin position="39"/>
        <end position="59"/>
    </location>
</feature>
<keyword evidence="3" id="KW-1185">Reference proteome</keyword>
<evidence type="ECO:0000313" key="3">
    <source>
        <dbReference type="Proteomes" id="UP000317909"/>
    </source>
</evidence>
<sequence length="309" mass="33408">MKSELISEPRIKRLLTVLTVLCATPMVQPLIPFNILWMPLFWAASAIPVGALLTVSFWVGMGNYPLVARLLSGLFFAIYAALWGCVSIVLVQSQNSPNGVTLNQPLFWITQLAQFALLMLLFGGMFMVLRHWWRLERSTRDDSPTSSKAQFSILNILLLTAVAAVVMALIRVSRSTAAENIVSGTLAATALGFGVFFFNTACAAFATLSPTPTRRNCILVLSISAVLGVGISVAAGQDRAAWCLIFGGALISVIPTAVVLLSLLVVRSVGYRLIRKSAIVDDAPLADLTPMVHNNQQFGSNELSQRAIE</sequence>
<gene>
    <name evidence="2" type="ORF">I41_37310</name>
</gene>
<dbReference type="Proteomes" id="UP000317909">
    <property type="component" value="Chromosome"/>
</dbReference>
<organism evidence="2 3">
    <name type="scientific">Lacipirellula limnantheis</name>
    <dbReference type="NCBI Taxonomy" id="2528024"/>
    <lineage>
        <taxon>Bacteria</taxon>
        <taxon>Pseudomonadati</taxon>
        <taxon>Planctomycetota</taxon>
        <taxon>Planctomycetia</taxon>
        <taxon>Pirellulales</taxon>
        <taxon>Lacipirellulaceae</taxon>
        <taxon>Lacipirellula</taxon>
    </lineage>
</organism>
<feature type="transmembrane region" description="Helical" evidence="1">
    <location>
        <begin position="241"/>
        <end position="266"/>
    </location>
</feature>
<keyword evidence="1" id="KW-0812">Transmembrane</keyword>
<keyword evidence="1" id="KW-0472">Membrane</keyword>
<feature type="transmembrane region" description="Helical" evidence="1">
    <location>
        <begin position="71"/>
        <end position="92"/>
    </location>
</feature>
<dbReference type="RefSeq" id="WP_145434271.1">
    <property type="nucleotide sequence ID" value="NZ_CP036339.1"/>
</dbReference>
<dbReference type="EMBL" id="CP036339">
    <property type="protein sequence ID" value="QDT74534.1"/>
    <property type="molecule type" value="Genomic_DNA"/>
</dbReference>